<protein>
    <recommendedName>
        <fullName evidence="3">histidine kinase</fullName>
        <ecNumber evidence="3">2.7.13.3</ecNumber>
    </recommendedName>
</protein>
<dbReference type="Pfam" id="PF00512">
    <property type="entry name" value="HisKA"/>
    <property type="match status" value="1"/>
</dbReference>
<dbReference type="InterPro" id="IPR004358">
    <property type="entry name" value="Sig_transdc_His_kin-like_C"/>
</dbReference>
<keyword evidence="8 11" id="KW-1133">Transmembrane helix</keyword>
<evidence type="ECO:0000256" key="10">
    <source>
        <dbReference type="ARBA" id="ARBA00023136"/>
    </source>
</evidence>
<dbReference type="InterPro" id="IPR050428">
    <property type="entry name" value="TCS_sensor_his_kinase"/>
</dbReference>
<dbReference type="Pfam" id="PF02518">
    <property type="entry name" value="HATPase_c"/>
    <property type="match status" value="1"/>
</dbReference>
<dbReference type="Gene3D" id="1.10.287.130">
    <property type="match status" value="1"/>
</dbReference>
<evidence type="ECO:0000256" key="8">
    <source>
        <dbReference type="ARBA" id="ARBA00022989"/>
    </source>
</evidence>
<evidence type="ECO:0000256" key="2">
    <source>
        <dbReference type="ARBA" id="ARBA00004141"/>
    </source>
</evidence>
<keyword evidence="9" id="KW-0902">Two-component regulatory system</keyword>
<dbReference type="CDD" id="cd00075">
    <property type="entry name" value="HATPase"/>
    <property type="match status" value="1"/>
</dbReference>
<gene>
    <name evidence="14" type="ORF">H2LOC_006965</name>
</gene>
<evidence type="ECO:0000259" key="12">
    <source>
        <dbReference type="PROSITE" id="PS50109"/>
    </source>
</evidence>
<dbReference type="InterPro" id="IPR036097">
    <property type="entry name" value="HisK_dim/P_sf"/>
</dbReference>
<evidence type="ECO:0000256" key="6">
    <source>
        <dbReference type="ARBA" id="ARBA00022692"/>
    </source>
</evidence>
<proteinExistence type="predicted"/>
<dbReference type="InterPro" id="IPR036890">
    <property type="entry name" value="HATPase_C_sf"/>
</dbReference>
<organism evidence="14 15">
    <name type="scientific">Methylocystis heyeri</name>
    <dbReference type="NCBI Taxonomy" id="391905"/>
    <lineage>
        <taxon>Bacteria</taxon>
        <taxon>Pseudomonadati</taxon>
        <taxon>Pseudomonadota</taxon>
        <taxon>Alphaproteobacteria</taxon>
        <taxon>Hyphomicrobiales</taxon>
        <taxon>Methylocystaceae</taxon>
        <taxon>Methylocystis</taxon>
    </lineage>
</organism>
<dbReference type="PANTHER" id="PTHR45436:SF15">
    <property type="entry name" value="SENSOR HISTIDINE KINASE CUSS"/>
    <property type="match status" value="1"/>
</dbReference>
<dbReference type="InterPro" id="IPR003661">
    <property type="entry name" value="HisK_dim/P_dom"/>
</dbReference>
<evidence type="ECO:0000256" key="1">
    <source>
        <dbReference type="ARBA" id="ARBA00000085"/>
    </source>
</evidence>
<keyword evidence="4" id="KW-0597">Phosphoprotein</keyword>
<keyword evidence="10 11" id="KW-0472">Membrane</keyword>
<feature type="domain" description="HAMP" evidence="13">
    <location>
        <begin position="178"/>
        <end position="231"/>
    </location>
</feature>
<feature type="domain" description="Histidine kinase" evidence="12">
    <location>
        <begin position="239"/>
        <end position="440"/>
    </location>
</feature>
<keyword evidence="7" id="KW-0418">Kinase</keyword>
<dbReference type="EC" id="2.7.13.3" evidence="3"/>
<evidence type="ECO:0000256" key="5">
    <source>
        <dbReference type="ARBA" id="ARBA00022679"/>
    </source>
</evidence>
<dbReference type="EMBL" id="CP046052">
    <property type="protein sequence ID" value="QGM45455.1"/>
    <property type="molecule type" value="Genomic_DNA"/>
</dbReference>
<dbReference type="AlphaFoldDB" id="A0A6B8KEL5"/>
<dbReference type="PANTHER" id="PTHR45436">
    <property type="entry name" value="SENSOR HISTIDINE KINASE YKOH"/>
    <property type="match status" value="1"/>
</dbReference>
<evidence type="ECO:0000256" key="3">
    <source>
        <dbReference type="ARBA" id="ARBA00012438"/>
    </source>
</evidence>
<evidence type="ECO:0000313" key="14">
    <source>
        <dbReference type="EMBL" id="QGM45455.1"/>
    </source>
</evidence>
<dbReference type="CDD" id="cd00082">
    <property type="entry name" value="HisKA"/>
    <property type="match status" value="1"/>
</dbReference>
<dbReference type="SUPFAM" id="SSF47384">
    <property type="entry name" value="Homodimeric domain of signal transducing histidine kinase"/>
    <property type="match status" value="1"/>
</dbReference>
<evidence type="ECO:0000256" key="7">
    <source>
        <dbReference type="ARBA" id="ARBA00022777"/>
    </source>
</evidence>
<comment type="subcellular location">
    <subcellularLocation>
        <location evidence="2">Membrane</location>
        <topology evidence="2">Multi-pass membrane protein</topology>
    </subcellularLocation>
</comment>
<keyword evidence="5" id="KW-0808">Transferase</keyword>
<evidence type="ECO:0000259" key="13">
    <source>
        <dbReference type="PROSITE" id="PS50885"/>
    </source>
</evidence>
<comment type="catalytic activity">
    <reaction evidence="1">
        <text>ATP + protein L-histidine = ADP + protein N-phospho-L-histidine.</text>
        <dbReference type="EC" id="2.7.13.3"/>
    </reaction>
</comment>
<dbReference type="KEGG" id="mhey:H2LOC_006965"/>
<sequence length="442" mass="48774">MQSLAVVLAWSVTTLLAGAGLIGAVGYSNAESYSYFRIRDLVAQSVVKASDGSLRLEPTGGLREEMERIPTLRFAAFKLLSQEALPGSSRELSEALRSVKSVEINGMDFFLNSAAGSRTMGSVWRWNTEFGPLFIAANGYVFTWTDPFYAFRNELVSQSLYLFLIALVSAIVAWIAVWRGLAPMRQAVETIERVDMDSLNQSISTEGMPREVRPFVDAVNSALERLDAGVARMRRYTANAAHELRTPVAILRARLENPEEQDFKTKLKWDARRIQGIVEQLLISARLNERQAPLDQEVDLATSVRRIVADYSPLIFKAGRRIAFETEDPHVTVLGNLQAIECVVANLIDNAVRAEPKGGTVFVRVKIGGIVEVIDHGAGIAESEREMIFEPFWRKSETTPGTGLGLAIVKEIVERHGGAIRVEGGSKGGTVFKAAFRKTEMP</sequence>
<dbReference type="InterPro" id="IPR003594">
    <property type="entry name" value="HATPase_dom"/>
</dbReference>
<feature type="transmembrane region" description="Helical" evidence="11">
    <location>
        <begin position="160"/>
        <end position="178"/>
    </location>
</feature>
<dbReference type="SMART" id="SM00388">
    <property type="entry name" value="HisKA"/>
    <property type="match status" value="1"/>
</dbReference>
<keyword evidence="6 11" id="KW-0812">Transmembrane</keyword>
<dbReference type="OrthoDB" id="9809329at2"/>
<evidence type="ECO:0000313" key="15">
    <source>
        <dbReference type="Proteomes" id="UP000309061"/>
    </source>
</evidence>
<dbReference type="InterPro" id="IPR003660">
    <property type="entry name" value="HAMP_dom"/>
</dbReference>
<dbReference type="PROSITE" id="PS50109">
    <property type="entry name" value="HIS_KIN"/>
    <property type="match status" value="1"/>
</dbReference>
<evidence type="ECO:0000256" key="4">
    <source>
        <dbReference type="ARBA" id="ARBA00022553"/>
    </source>
</evidence>
<evidence type="ECO:0000256" key="9">
    <source>
        <dbReference type="ARBA" id="ARBA00023012"/>
    </source>
</evidence>
<dbReference type="SUPFAM" id="SSF55874">
    <property type="entry name" value="ATPase domain of HSP90 chaperone/DNA topoisomerase II/histidine kinase"/>
    <property type="match status" value="1"/>
</dbReference>
<dbReference type="SMART" id="SM00387">
    <property type="entry name" value="HATPase_c"/>
    <property type="match status" value="1"/>
</dbReference>
<dbReference type="GO" id="GO:0005886">
    <property type="term" value="C:plasma membrane"/>
    <property type="evidence" value="ECO:0007669"/>
    <property type="project" value="TreeGrafter"/>
</dbReference>
<dbReference type="PROSITE" id="PS50885">
    <property type="entry name" value="HAMP"/>
    <property type="match status" value="1"/>
</dbReference>
<keyword evidence="15" id="KW-1185">Reference proteome</keyword>
<dbReference type="Proteomes" id="UP000309061">
    <property type="component" value="Chromosome"/>
</dbReference>
<evidence type="ECO:0000256" key="11">
    <source>
        <dbReference type="SAM" id="Phobius"/>
    </source>
</evidence>
<dbReference type="GO" id="GO:0000155">
    <property type="term" value="F:phosphorelay sensor kinase activity"/>
    <property type="evidence" value="ECO:0007669"/>
    <property type="project" value="InterPro"/>
</dbReference>
<reference evidence="14 15" key="1">
    <citation type="submission" date="2019-11" db="EMBL/GenBank/DDBJ databases">
        <title>The genome sequence of Methylocystis heyeri.</title>
        <authorList>
            <person name="Oshkin I.Y."/>
            <person name="Miroshnikov K."/>
            <person name="Dedysh S.N."/>
        </authorList>
    </citation>
    <scope>NUCLEOTIDE SEQUENCE [LARGE SCALE GENOMIC DNA]</scope>
    <source>
        <strain evidence="14 15">H2</strain>
    </source>
</reference>
<dbReference type="Gene3D" id="3.30.565.10">
    <property type="entry name" value="Histidine kinase-like ATPase, C-terminal domain"/>
    <property type="match status" value="1"/>
</dbReference>
<dbReference type="PRINTS" id="PR00344">
    <property type="entry name" value="BCTRLSENSOR"/>
</dbReference>
<accession>A0A6B8KEL5</accession>
<name>A0A6B8KEL5_9HYPH</name>
<dbReference type="InterPro" id="IPR005467">
    <property type="entry name" value="His_kinase_dom"/>
</dbReference>
<dbReference type="RefSeq" id="WP_136495738.1">
    <property type="nucleotide sequence ID" value="NZ_CP046052.1"/>
</dbReference>